<organism evidence="3">
    <name type="scientific">Thermodesulfovibrio aggregans</name>
    <dbReference type="NCBI Taxonomy" id="86166"/>
    <lineage>
        <taxon>Bacteria</taxon>
        <taxon>Pseudomonadati</taxon>
        <taxon>Nitrospirota</taxon>
        <taxon>Thermodesulfovibrionia</taxon>
        <taxon>Thermodesulfovibrionales</taxon>
        <taxon>Thermodesulfovibrionaceae</taxon>
        <taxon>Thermodesulfovibrio</taxon>
    </lineage>
</organism>
<name>A0A7C4AK52_9BACT</name>
<dbReference type="GO" id="GO:0008235">
    <property type="term" value="F:metalloexopeptidase activity"/>
    <property type="evidence" value="ECO:0007669"/>
    <property type="project" value="UniProtKB-ARBA"/>
</dbReference>
<proteinExistence type="predicted"/>
<dbReference type="InterPro" id="IPR001714">
    <property type="entry name" value="Pept_M24_MAP"/>
</dbReference>
<dbReference type="CDD" id="cd01092">
    <property type="entry name" value="APP-like"/>
    <property type="match status" value="1"/>
</dbReference>
<dbReference type="Gene3D" id="3.90.230.10">
    <property type="entry name" value="Creatinase/methionine aminopeptidase superfamily"/>
    <property type="match status" value="1"/>
</dbReference>
<evidence type="ECO:0000259" key="2">
    <source>
        <dbReference type="Pfam" id="PF01321"/>
    </source>
</evidence>
<dbReference type="InterPro" id="IPR000994">
    <property type="entry name" value="Pept_M24"/>
</dbReference>
<evidence type="ECO:0000313" key="3">
    <source>
        <dbReference type="EMBL" id="HGH00053.1"/>
    </source>
</evidence>
<dbReference type="SUPFAM" id="SSF53092">
    <property type="entry name" value="Creatinase/prolidase N-terminal domain"/>
    <property type="match status" value="1"/>
</dbReference>
<dbReference type="PRINTS" id="PR00599">
    <property type="entry name" value="MAPEPTIDASE"/>
</dbReference>
<reference evidence="3" key="1">
    <citation type="journal article" date="2020" name="mSystems">
        <title>Genome- and Community-Level Interaction Insights into Carbon Utilization and Element Cycling Functions of Hydrothermarchaeota in Hydrothermal Sediment.</title>
        <authorList>
            <person name="Zhou Z."/>
            <person name="Liu Y."/>
            <person name="Xu W."/>
            <person name="Pan J."/>
            <person name="Luo Z.H."/>
            <person name="Li M."/>
        </authorList>
    </citation>
    <scope>NUCLEOTIDE SEQUENCE [LARGE SCALE GENOMIC DNA]</scope>
    <source>
        <strain evidence="3">SpSt-788</strain>
    </source>
</reference>
<dbReference type="PANTHER" id="PTHR46112">
    <property type="entry name" value="AMINOPEPTIDASE"/>
    <property type="match status" value="1"/>
</dbReference>
<evidence type="ECO:0000259" key="1">
    <source>
        <dbReference type="Pfam" id="PF00557"/>
    </source>
</evidence>
<accession>A0A7C4AK52</accession>
<dbReference type="InterPro" id="IPR036005">
    <property type="entry name" value="Creatinase/aminopeptidase-like"/>
</dbReference>
<feature type="domain" description="Peptidase M24" evidence="1">
    <location>
        <begin position="135"/>
        <end position="338"/>
    </location>
</feature>
<keyword evidence="3" id="KW-0378">Hydrolase</keyword>
<dbReference type="GO" id="GO:0004177">
    <property type="term" value="F:aminopeptidase activity"/>
    <property type="evidence" value="ECO:0007669"/>
    <property type="project" value="UniProtKB-KW"/>
</dbReference>
<protein>
    <submittedName>
        <fullName evidence="3">Aminopeptidase P family protein</fullName>
    </submittedName>
</protein>
<dbReference type="SUPFAM" id="SSF55920">
    <property type="entry name" value="Creatinase/aminopeptidase"/>
    <property type="match status" value="1"/>
</dbReference>
<dbReference type="InterPro" id="IPR050659">
    <property type="entry name" value="Peptidase_M24B"/>
</dbReference>
<dbReference type="InterPro" id="IPR029149">
    <property type="entry name" value="Creatin/AminoP/Spt16_N"/>
</dbReference>
<feature type="domain" description="Creatinase N-terminal" evidence="2">
    <location>
        <begin position="18"/>
        <end position="128"/>
    </location>
</feature>
<dbReference type="EMBL" id="DTHO01000068">
    <property type="protein sequence ID" value="HGH00053.1"/>
    <property type="molecule type" value="Genomic_DNA"/>
</dbReference>
<dbReference type="Pfam" id="PF01321">
    <property type="entry name" value="Creatinase_N"/>
    <property type="match status" value="1"/>
</dbReference>
<sequence>MEKYDSRVKRIFNKIALSSDAFLITNLKNINYLTGFTGSFAVALLTENGCYLLVDFRYFEQAKKEAHAEIVLFKETWLDTLMKLINEKKIKKLCFEVSCSYETFLKLSGNKEIQLIPQSHIVEHFRAIKEEEEIENIKEAIKRAEKAFLKIKPLIKEGITERAIAIALEYEIKQQGSDILPFPVIVASGSNSSMPHWKNSDRTLKKGDFVIIDWGAEYKGYFSDMTRTFIIGEVSERQKEIYNIVNKARNEAIISCRPGIQAKQIDTVARNFIKLSGYGENFGHATGHGVGLDIHEFPKINRDSNEEIQQGMVFTVEPGIYIEEFGGVRIEDMVVVREKTAEILTNLPRDLEIL</sequence>
<dbReference type="AlphaFoldDB" id="A0A7C4AK52"/>
<dbReference type="InterPro" id="IPR000587">
    <property type="entry name" value="Creatinase_N"/>
</dbReference>
<dbReference type="Pfam" id="PF00557">
    <property type="entry name" value="Peptidase_M24"/>
    <property type="match status" value="1"/>
</dbReference>
<dbReference type="PANTHER" id="PTHR46112:SF3">
    <property type="entry name" value="AMINOPEPTIDASE YPDF"/>
    <property type="match status" value="1"/>
</dbReference>
<gene>
    <name evidence="3" type="ORF">ENV75_06375</name>
</gene>
<keyword evidence="3" id="KW-0645">Protease</keyword>
<dbReference type="Gene3D" id="3.40.350.10">
    <property type="entry name" value="Creatinase/prolidase N-terminal domain"/>
    <property type="match status" value="1"/>
</dbReference>
<comment type="caution">
    <text evidence="3">The sequence shown here is derived from an EMBL/GenBank/DDBJ whole genome shotgun (WGS) entry which is preliminary data.</text>
</comment>
<keyword evidence="3" id="KW-0031">Aminopeptidase</keyword>